<dbReference type="PANTHER" id="PTHR10039">
    <property type="entry name" value="AMELOGENIN"/>
    <property type="match status" value="1"/>
</dbReference>
<organism evidence="3 4">
    <name type="scientific">Fibroporia radiculosa</name>
    <dbReference type="NCBI Taxonomy" id="599839"/>
    <lineage>
        <taxon>Eukaryota</taxon>
        <taxon>Fungi</taxon>
        <taxon>Dikarya</taxon>
        <taxon>Basidiomycota</taxon>
        <taxon>Agaricomycotina</taxon>
        <taxon>Agaricomycetes</taxon>
        <taxon>Polyporales</taxon>
        <taxon>Fibroporiaceae</taxon>
        <taxon>Fibroporia</taxon>
    </lineage>
</organism>
<dbReference type="GeneID" id="24099256"/>
<feature type="domain" description="Nephrocystin 3-like N-terminal" evidence="2">
    <location>
        <begin position="2"/>
        <end position="147"/>
    </location>
</feature>
<name>J4GSW1_9APHY</name>
<evidence type="ECO:0000256" key="1">
    <source>
        <dbReference type="ARBA" id="ARBA00022737"/>
    </source>
</evidence>
<evidence type="ECO:0000259" key="2">
    <source>
        <dbReference type="Pfam" id="PF24883"/>
    </source>
</evidence>
<gene>
    <name evidence="3" type="ORF">FIBRA_06517</name>
</gene>
<dbReference type="InParanoid" id="J4GSW1"/>
<dbReference type="InterPro" id="IPR027417">
    <property type="entry name" value="P-loop_NTPase"/>
</dbReference>
<dbReference type="InterPro" id="IPR056884">
    <property type="entry name" value="NPHP3-like_N"/>
</dbReference>
<keyword evidence="4" id="KW-1185">Reference proteome</keyword>
<dbReference type="EMBL" id="HE797151">
    <property type="protein sequence ID" value="CCM04345.1"/>
    <property type="molecule type" value="Genomic_DNA"/>
</dbReference>
<proteinExistence type="predicted"/>
<dbReference type="PANTHER" id="PTHR10039:SF17">
    <property type="entry name" value="FUNGAL STAND N-TERMINAL GOODBYE DOMAIN-CONTAINING PROTEIN-RELATED"/>
    <property type="match status" value="1"/>
</dbReference>
<evidence type="ECO:0000313" key="4">
    <source>
        <dbReference type="Proteomes" id="UP000006352"/>
    </source>
</evidence>
<dbReference type="SUPFAM" id="SSF52540">
    <property type="entry name" value="P-loop containing nucleoside triphosphate hydrolases"/>
    <property type="match status" value="1"/>
</dbReference>
<dbReference type="Proteomes" id="UP000006352">
    <property type="component" value="Unassembled WGS sequence"/>
</dbReference>
<dbReference type="RefSeq" id="XP_012183628.1">
    <property type="nucleotide sequence ID" value="XM_012328238.1"/>
</dbReference>
<dbReference type="Pfam" id="PF24883">
    <property type="entry name" value="NPHP3_N"/>
    <property type="match status" value="1"/>
</dbReference>
<evidence type="ECO:0000313" key="3">
    <source>
        <dbReference type="EMBL" id="CCM04345.1"/>
    </source>
</evidence>
<reference evidence="3 4" key="1">
    <citation type="journal article" date="2012" name="Appl. Environ. Microbiol.">
        <title>Short-read sequencing for genomic analysis of the brown rot fungus Fibroporia radiculosa.</title>
        <authorList>
            <person name="Tang J.D."/>
            <person name="Perkins A.D."/>
            <person name="Sonstegard T.S."/>
            <person name="Schroeder S.G."/>
            <person name="Burgess S.C."/>
            <person name="Diehl S.V."/>
        </authorList>
    </citation>
    <scope>NUCLEOTIDE SEQUENCE [LARGE SCALE GENOMIC DNA]</scope>
    <source>
        <strain evidence="3 4">TFFH 294</strain>
    </source>
</reference>
<sequence>MAGTGKSTVAHTVANWSDEHGSLGSCFCFDRTRERERLPQKLFTTIARDLADHDPLLRRALASAVRDNNELKHTVDIKRQWNQLLLGPINIASKVVEAPILIIVDALDESGESDTREQILHLLAGEQDGSSKPMTGMPPNIRILITSCPLEDIYDALHSPSHVRHVNLDESPWSDAIERDIERYISVRLKELQFNDHECKALAKHADGLFEWARLVCEYIKGRNKVRQNPRVRFESVISDVPAKRTRLLAFMYKRILADVIPEDERQETTLMFCIVMDLIVNVLEPLSKTSLAAILCHSPRTDDRDQGRQEIDVEFILTPLGALLTGITDNQTPIRPLHASLDDFLTDRDRSDEFFVGGPEVHHCRLAFASLHIMKGQLCFNVCHLESSYLSNSDVIGLE</sequence>
<dbReference type="AlphaFoldDB" id="J4GSW1"/>
<dbReference type="OrthoDB" id="2804066at2759"/>
<protein>
    <recommendedName>
        <fullName evidence="2">Nephrocystin 3-like N-terminal domain-containing protein</fullName>
    </recommendedName>
</protein>
<accession>J4GSW1</accession>
<keyword evidence="1" id="KW-0677">Repeat</keyword>
<dbReference type="HOGENOM" id="CLU_000288_6_0_1"/>
<dbReference type="STRING" id="599839.J4GSW1"/>